<dbReference type="Pfam" id="PF00472">
    <property type="entry name" value="RF-1"/>
    <property type="match status" value="1"/>
</dbReference>
<dbReference type="PANTHER" id="PTHR47814:SF1">
    <property type="entry name" value="PEPTIDYL-TRNA HYDROLASE ARFB"/>
    <property type="match status" value="1"/>
</dbReference>
<evidence type="ECO:0000313" key="3">
    <source>
        <dbReference type="EMBL" id="SFB83220.1"/>
    </source>
</evidence>
<accession>A0A1I1EE32</accession>
<organism evidence="3 4">
    <name type="scientific">Zunongwangia mangrovi</name>
    <dbReference type="NCBI Taxonomy" id="1334022"/>
    <lineage>
        <taxon>Bacteria</taxon>
        <taxon>Pseudomonadati</taxon>
        <taxon>Bacteroidota</taxon>
        <taxon>Flavobacteriia</taxon>
        <taxon>Flavobacteriales</taxon>
        <taxon>Flavobacteriaceae</taxon>
        <taxon>Zunongwangia</taxon>
    </lineage>
</organism>
<evidence type="ECO:0000313" key="4">
    <source>
        <dbReference type="Proteomes" id="UP000199438"/>
    </source>
</evidence>
<dbReference type="GO" id="GO:0043022">
    <property type="term" value="F:ribosome binding"/>
    <property type="evidence" value="ECO:0007669"/>
    <property type="project" value="TreeGrafter"/>
</dbReference>
<dbReference type="GO" id="GO:0003747">
    <property type="term" value="F:translation release factor activity"/>
    <property type="evidence" value="ECO:0007669"/>
    <property type="project" value="InterPro"/>
</dbReference>
<gene>
    <name evidence="3" type="ORF">SAMN04487907_101833</name>
</gene>
<dbReference type="Gene3D" id="3.30.160.20">
    <property type="match status" value="1"/>
</dbReference>
<evidence type="ECO:0000259" key="2">
    <source>
        <dbReference type="Pfam" id="PF00472"/>
    </source>
</evidence>
<dbReference type="EMBL" id="FOKV01000001">
    <property type="protein sequence ID" value="SFB83220.1"/>
    <property type="molecule type" value="Genomic_DNA"/>
</dbReference>
<dbReference type="Proteomes" id="UP000199438">
    <property type="component" value="Unassembled WGS sequence"/>
</dbReference>
<feature type="compositionally biased region" description="Basic residues" evidence="1">
    <location>
        <begin position="99"/>
        <end position="120"/>
    </location>
</feature>
<dbReference type="InterPro" id="IPR000352">
    <property type="entry name" value="Pep_chain_release_fac_I"/>
</dbReference>
<protein>
    <submittedName>
        <fullName evidence="3">Ribosome-associated protein</fullName>
    </submittedName>
</protein>
<dbReference type="GO" id="GO:0004045">
    <property type="term" value="F:peptidyl-tRNA hydrolase activity"/>
    <property type="evidence" value="ECO:0007669"/>
    <property type="project" value="TreeGrafter"/>
</dbReference>
<name>A0A1I1EE32_9FLAO</name>
<reference evidence="4" key="1">
    <citation type="submission" date="2016-10" db="EMBL/GenBank/DDBJ databases">
        <authorList>
            <person name="Varghese N."/>
            <person name="Submissions S."/>
        </authorList>
    </citation>
    <scope>NUCLEOTIDE SEQUENCE [LARGE SCALE GENOMIC DNA]</scope>
    <source>
        <strain evidence="4">DSM 24499</strain>
    </source>
</reference>
<dbReference type="RefSeq" id="WP_092540092.1">
    <property type="nucleotide sequence ID" value="NZ_FOKV01000001.1"/>
</dbReference>
<dbReference type="NCBIfam" id="NF006718">
    <property type="entry name" value="PRK09256.1"/>
    <property type="match status" value="1"/>
</dbReference>
<dbReference type="AlphaFoldDB" id="A0A1I1EE32"/>
<feature type="compositionally biased region" description="Basic and acidic residues" evidence="1">
    <location>
        <begin position="121"/>
        <end position="134"/>
    </location>
</feature>
<feature type="domain" description="Prokaryotic-type class I peptide chain release factors" evidence="2">
    <location>
        <begin position="9"/>
        <end position="129"/>
    </location>
</feature>
<evidence type="ECO:0000256" key="1">
    <source>
        <dbReference type="SAM" id="MobiDB-lite"/>
    </source>
</evidence>
<dbReference type="STRING" id="1334022.SAMN04487907_101833"/>
<dbReference type="PANTHER" id="PTHR47814">
    <property type="entry name" value="PEPTIDYL-TRNA HYDROLASE ARFB"/>
    <property type="match status" value="1"/>
</dbReference>
<dbReference type="OrthoDB" id="9815709at2"/>
<dbReference type="SUPFAM" id="SSF110916">
    <property type="entry name" value="Peptidyl-tRNA hydrolase domain-like"/>
    <property type="match status" value="1"/>
</dbReference>
<feature type="region of interest" description="Disordered" evidence="1">
    <location>
        <begin position="96"/>
        <end position="134"/>
    </location>
</feature>
<dbReference type="GO" id="GO:0072344">
    <property type="term" value="P:rescue of stalled ribosome"/>
    <property type="evidence" value="ECO:0007669"/>
    <property type="project" value="TreeGrafter"/>
</dbReference>
<sequence length="134" mass="15187">MINQEDLIKELDFRAVKSSGPGGQHVNKTASKVELYFDIAASSVLSEVQKERLLKTFSTRITKDQVLILQNGNSRSQHKNKDAVIGQFIDMIKSGTKAPKVRKRTKPGKMAKLKRLRAKKIQSEKKQNRKDPLK</sequence>
<proteinExistence type="predicted"/>
<keyword evidence="4" id="KW-1185">Reference proteome</keyword>